<dbReference type="PATRIC" id="fig|1459.3.peg.2444"/>
<organism evidence="1 2">
    <name type="scientific">Sporosarcina globispora</name>
    <name type="common">Bacillus globisporus</name>
    <dbReference type="NCBI Taxonomy" id="1459"/>
    <lineage>
        <taxon>Bacteria</taxon>
        <taxon>Bacillati</taxon>
        <taxon>Bacillota</taxon>
        <taxon>Bacilli</taxon>
        <taxon>Bacillales</taxon>
        <taxon>Caryophanaceae</taxon>
        <taxon>Sporosarcina</taxon>
    </lineage>
</organism>
<dbReference type="STRING" id="1459.AF332_11410"/>
<proteinExistence type="predicted"/>
<dbReference type="AlphaFoldDB" id="A0A0M0GD65"/>
<name>A0A0M0GD65_SPOGL</name>
<dbReference type="RefSeq" id="WP_053434719.1">
    <property type="nucleotide sequence ID" value="NZ_LGUF01000007.1"/>
</dbReference>
<gene>
    <name evidence="1" type="ORF">AF332_11410</name>
</gene>
<accession>A0A0M0GD65</accession>
<reference evidence="2" key="1">
    <citation type="submission" date="2015-07" db="EMBL/GenBank/DDBJ databases">
        <title>Fjat-10036 dsm4.</title>
        <authorList>
            <person name="Liu B."/>
            <person name="Wang J."/>
            <person name="Zhu Y."/>
            <person name="Liu G."/>
            <person name="Chen Q."/>
            <person name="Chen Z."/>
            <person name="Lan J."/>
            <person name="Che J."/>
            <person name="Ge C."/>
            <person name="Shi H."/>
            <person name="Pan Z."/>
            <person name="Liu X."/>
        </authorList>
    </citation>
    <scope>NUCLEOTIDE SEQUENCE [LARGE SCALE GENOMIC DNA]</scope>
    <source>
        <strain evidence="2">DSM 4</strain>
    </source>
</reference>
<dbReference type="Proteomes" id="UP000037109">
    <property type="component" value="Unassembled WGS sequence"/>
</dbReference>
<protein>
    <submittedName>
        <fullName evidence="1">Uncharacterized protein</fullName>
    </submittedName>
</protein>
<comment type="caution">
    <text evidence="1">The sequence shown here is derived from an EMBL/GenBank/DDBJ whole genome shotgun (WGS) entry which is preliminary data.</text>
</comment>
<dbReference type="EMBL" id="LGUF01000007">
    <property type="protein sequence ID" value="KON87371.1"/>
    <property type="molecule type" value="Genomic_DNA"/>
</dbReference>
<evidence type="ECO:0000313" key="2">
    <source>
        <dbReference type="Proteomes" id="UP000037109"/>
    </source>
</evidence>
<sequence>MSKRLSFSTIETKFKELNPFGQITKQSNNTYWIYFDARDNRSEAEKELETWGTKTDKRKIYTYKASSLIQLAHKLKLDISEYEEYKLSKVNQEWEEMLKIPYIENDEDPLFFE</sequence>
<evidence type="ECO:0000313" key="1">
    <source>
        <dbReference type="EMBL" id="KON87371.1"/>
    </source>
</evidence>
<keyword evidence="2" id="KW-1185">Reference proteome</keyword>